<dbReference type="Pfam" id="PF11776">
    <property type="entry name" value="RcnB"/>
    <property type="match status" value="1"/>
</dbReference>
<dbReference type="Proteomes" id="UP000277424">
    <property type="component" value="Unassembled WGS sequence"/>
</dbReference>
<comment type="caution">
    <text evidence="2">The sequence shown here is derived from an EMBL/GenBank/DDBJ whole genome shotgun (WGS) entry which is preliminary data.</text>
</comment>
<feature type="signal peptide" evidence="1">
    <location>
        <begin position="1"/>
        <end position="19"/>
    </location>
</feature>
<feature type="chain" id="PRO_5019429154" evidence="1">
    <location>
        <begin position="20"/>
        <end position="127"/>
    </location>
</feature>
<dbReference type="AlphaFoldDB" id="A0A420WH30"/>
<keyword evidence="1" id="KW-0732">Signal</keyword>
<sequence length="127" mass="13187">MKRILIGLMALLIGMAALGGPSRAQSVADAVFSEVERRLILEYFGHPTGGKGVPPGLAKKGGLPPGLAKQGKLPPGIAKQALPSDLLRRLPAARPGTERVIVDNDVVLIAAATGVILDVLIDAAKRR</sequence>
<proteinExistence type="predicted"/>
<dbReference type="RefSeq" id="WP_220660254.1">
    <property type="nucleotide sequence ID" value="NZ_RBIG01000002.1"/>
</dbReference>
<protein>
    <submittedName>
        <fullName evidence="2">Ni/Co efflux regulator RcnB</fullName>
    </submittedName>
</protein>
<name>A0A420WH30_9PROT</name>
<reference evidence="2 3" key="1">
    <citation type="submission" date="2018-10" db="EMBL/GenBank/DDBJ databases">
        <title>Comparative analysis of microorganisms from saline springs in Andes Mountain Range, Colombia.</title>
        <authorList>
            <person name="Rubin E."/>
        </authorList>
    </citation>
    <scope>NUCLEOTIDE SEQUENCE [LARGE SCALE GENOMIC DNA]</scope>
    <source>
        <strain evidence="2 3">USBA 36</strain>
    </source>
</reference>
<evidence type="ECO:0000313" key="2">
    <source>
        <dbReference type="EMBL" id="RKQ70324.1"/>
    </source>
</evidence>
<evidence type="ECO:0000313" key="3">
    <source>
        <dbReference type="Proteomes" id="UP000277424"/>
    </source>
</evidence>
<dbReference type="Gene3D" id="3.10.450.160">
    <property type="entry name" value="inner membrane protein cigr"/>
    <property type="match status" value="1"/>
</dbReference>
<gene>
    <name evidence="2" type="ORF">BCL74_2268</name>
</gene>
<organism evidence="2 3">
    <name type="scientific">Oceanibaculum indicum</name>
    <dbReference type="NCBI Taxonomy" id="526216"/>
    <lineage>
        <taxon>Bacteria</taxon>
        <taxon>Pseudomonadati</taxon>
        <taxon>Pseudomonadota</taxon>
        <taxon>Alphaproteobacteria</taxon>
        <taxon>Rhodospirillales</taxon>
        <taxon>Oceanibaculaceae</taxon>
        <taxon>Oceanibaculum</taxon>
    </lineage>
</organism>
<dbReference type="InterPro" id="IPR024572">
    <property type="entry name" value="RcnB"/>
</dbReference>
<dbReference type="EMBL" id="RBIG01000002">
    <property type="protein sequence ID" value="RKQ70324.1"/>
    <property type="molecule type" value="Genomic_DNA"/>
</dbReference>
<evidence type="ECO:0000256" key="1">
    <source>
        <dbReference type="SAM" id="SignalP"/>
    </source>
</evidence>
<accession>A0A420WH30</accession>